<dbReference type="GO" id="GO:0010181">
    <property type="term" value="F:FMN binding"/>
    <property type="evidence" value="ECO:0007669"/>
    <property type="project" value="InterPro"/>
</dbReference>
<name>A0A7W9AFQ3_9SPHN</name>
<dbReference type="InterPro" id="IPR001155">
    <property type="entry name" value="OxRdtase_FMN_N"/>
</dbReference>
<accession>A0A7W9AFQ3</accession>
<dbReference type="PANTHER" id="PTHR22893">
    <property type="entry name" value="NADH OXIDOREDUCTASE-RELATED"/>
    <property type="match status" value="1"/>
</dbReference>
<dbReference type="SUPFAM" id="SSF51395">
    <property type="entry name" value="FMN-linked oxidoreductases"/>
    <property type="match status" value="1"/>
</dbReference>
<evidence type="ECO:0000259" key="1">
    <source>
        <dbReference type="Pfam" id="PF00724"/>
    </source>
</evidence>
<dbReference type="AlphaFoldDB" id="A0A7W9AFQ3"/>
<organism evidence="2 3">
    <name type="scientific">Sphingobium boeckii</name>
    <dbReference type="NCBI Taxonomy" id="1082345"/>
    <lineage>
        <taxon>Bacteria</taxon>
        <taxon>Pseudomonadati</taxon>
        <taxon>Pseudomonadota</taxon>
        <taxon>Alphaproteobacteria</taxon>
        <taxon>Sphingomonadales</taxon>
        <taxon>Sphingomonadaceae</taxon>
        <taxon>Sphingobium</taxon>
    </lineage>
</organism>
<sequence length="188" mass="20349">MTLNNAMFNTPWSPAHQSQGRVQTWVTSQWKLLASPRHFSAAINTQIAGWRQVIEAVHAEGGVIFAQLWHVGRVSHAQLQPDGEAPIAPSAIQAQRVKAFLETGRGTGTLVEPSLPRALTMAEIGELVALYAQAARNAMTAGFDGVGIHSANGHLVNQFISADANTRTDAYGGSLDNRPRSCVRSWRQ</sequence>
<evidence type="ECO:0000313" key="3">
    <source>
        <dbReference type="Proteomes" id="UP000549617"/>
    </source>
</evidence>
<dbReference type="Pfam" id="PF00724">
    <property type="entry name" value="Oxidored_FMN"/>
    <property type="match status" value="1"/>
</dbReference>
<dbReference type="InterPro" id="IPR045247">
    <property type="entry name" value="Oye-like"/>
</dbReference>
<keyword evidence="3" id="KW-1185">Reference proteome</keyword>
<dbReference type="InterPro" id="IPR013785">
    <property type="entry name" value="Aldolase_TIM"/>
</dbReference>
<comment type="caution">
    <text evidence="2">The sequence shown here is derived from an EMBL/GenBank/DDBJ whole genome shotgun (WGS) entry which is preliminary data.</text>
</comment>
<gene>
    <name evidence="2" type="ORF">FHS49_000785</name>
</gene>
<dbReference type="PANTHER" id="PTHR22893:SF91">
    <property type="entry name" value="NADPH DEHYDROGENASE 2-RELATED"/>
    <property type="match status" value="1"/>
</dbReference>
<protein>
    <submittedName>
        <fullName evidence="2">2,4-dienoyl-CoA reductase-like NADH-dependent reductase (Old Yellow Enzyme family)</fullName>
    </submittedName>
</protein>
<evidence type="ECO:0000313" key="2">
    <source>
        <dbReference type="EMBL" id="MBB5684794.1"/>
    </source>
</evidence>
<dbReference type="GO" id="GO:0005829">
    <property type="term" value="C:cytosol"/>
    <property type="evidence" value="ECO:0007669"/>
    <property type="project" value="TreeGrafter"/>
</dbReference>
<dbReference type="Gene3D" id="3.20.20.70">
    <property type="entry name" value="Aldolase class I"/>
    <property type="match status" value="1"/>
</dbReference>
<dbReference type="GO" id="GO:0016491">
    <property type="term" value="F:oxidoreductase activity"/>
    <property type="evidence" value="ECO:0007669"/>
    <property type="project" value="InterPro"/>
</dbReference>
<reference evidence="2 3" key="1">
    <citation type="submission" date="2020-08" db="EMBL/GenBank/DDBJ databases">
        <title>Genomic Encyclopedia of Type Strains, Phase IV (KMG-IV): sequencing the most valuable type-strain genomes for metagenomic binning, comparative biology and taxonomic classification.</title>
        <authorList>
            <person name="Goeker M."/>
        </authorList>
    </citation>
    <scope>NUCLEOTIDE SEQUENCE [LARGE SCALE GENOMIC DNA]</scope>
    <source>
        <strain evidence="2 3">DSM 25079</strain>
    </source>
</reference>
<feature type="domain" description="NADH:flavin oxidoreductase/NADH oxidase N-terminal" evidence="1">
    <location>
        <begin position="45"/>
        <end position="182"/>
    </location>
</feature>
<dbReference type="EMBL" id="JACIJC010000001">
    <property type="protein sequence ID" value="MBB5684794.1"/>
    <property type="molecule type" value="Genomic_DNA"/>
</dbReference>
<dbReference type="Proteomes" id="UP000549617">
    <property type="component" value="Unassembled WGS sequence"/>
</dbReference>
<proteinExistence type="predicted"/>